<proteinExistence type="predicted"/>
<keyword evidence="1" id="KW-1277">Toxin-antitoxin system</keyword>
<dbReference type="Pfam" id="PF05016">
    <property type="entry name" value="ParE_toxin"/>
    <property type="match status" value="1"/>
</dbReference>
<dbReference type="RefSeq" id="WP_083633804.1">
    <property type="nucleotide sequence ID" value="NZ_MSYM01000008.1"/>
</dbReference>
<protein>
    <submittedName>
        <fullName evidence="2">Plasmid stabilization system family protein</fullName>
    </submittedName>
</protein>
<dbReference type="EMBL" id="MSYM01000008">
    <property type="protein sequence ID" value="OLP07413.1"/>
    <property type="molecule type" value="Genomic_DNA"/>
</dbReference>
<dbReference type="Proteomes" id="UP000185911">
    <property type="component" value="Unassembled WGS sequence"/>
</dbReference>
<dbReference type="AlphaFoldDB" id="A0A1Q8YHD1"/>
<dbReference type="InterPro" id="IPR007712">
    <property type="entry name" value="RelE/ParE_toxin"/>
</dbReference>
<reference evidence="2 3" key="1">
    <citation type="submission" date="2017-01" db="EMBL/GenBank/DDBJ databases">
        <title>Genome sequence of Rhodoferax antarcticus ANT.BR, a psychrophilic purple nonsulfur bacterium from an Antarctic microbial mat.</title>
        <authorList>
            <person name="Baker J."/>
            <person name="Riester C."/>
            <person name="Skinner B."/>
            <person name="Newell A."/>
            <person name="Swingley W."/>
            <person name="Madigan M."/>
            <person name="Jung D."/>
            <person name="Asao M."/>
            <person name="Chen M."/>
            <person name="Loughlin P."/>
            <person name="Pan H."/>
            <person name="Lin S."/>
            <person name="Li N."/>
            <person name="Shaw J."/>
            <person name="Prado M."/>
            <person name="Sherman C."/>
            <person name="Li X."/>
            <person name="Tang J."/>
            <person name="Blankenship R."/>
            <person name="Zhao T."/>
            <person name="Touchman J."/>
            <person name="Sattley M."/>
        </authorList>
    </citation>
    <scope>NUCLEOTIDE SEQUENCE [LARGE SCALE GENOMIC DNA]</scope>
    <source>
        <strain evidence="2 3">ANT.BR</strain>
    </source>
</reference>
<organism evidence="2 3">
    <name type="scientific">Rhodoferax antarcticus ANT.BR</name>
    <dbReference type="NCBI Taxonomy" id="1111071"/>
    <lineage>
        <taxon>Bacteria</taxon>
        <taxon>Pseudomonadati</taxon>
        <taxon>Pseudomonadota</taxon>
        <taxon>Betaproteobacteria</taxon>
        <taxon>Burkholderiales</taxon>
        <taxon>Comamonadaceae</taxon>
        <taxon>Rhodoferax</taxon>
    </lineage>
</organism>
<evidence type="ECO:0000313" key="3">
    <source>
        <dbReference type="Proteomes" id="UP000185911"/>
    </source>
</evidence>
<comment type="caution">
    <text evidence="2">The sequence shown here is derived from an EMBL/GenBank/DDBJ whole genome shotgun (WGS) entry which is preliminary data.</text>
</comment>
<name>A0A1Q8YHD1_9BURK</name>
<gene>
    <name evidence="2" type="ORF">BLL52_1243</name>
</gene>
<sequence length="94" mass="10853">MSKLLRVRRLPRYVDDLDSIAEFIAPSDPQAAFELWQLVDEQVEKLADPNFPRRRGRKAGTWELVAHPNYIVLLQQNETTVTALAVLHVARQYP</sequence>
<dbReference type="InterPro" id="IPR035093">
    <property type="entry name" value="RelE/ParE_toxin_dom_sf"/>
</dbReference>
<evidence type="ECO:0000313" key="2">
    <source>
        <dbReference type="EMBL" id="OLP07413.1"/>
    </source>
</evidence>
<accession>A0A1Q8YHD1</accession>
<evidence type="ECO:0000256" key="1">
    <source>
        <dbReference type="ARBA" id="ARBA00022649"/>
    </source>
</evidence>
<dbReference type="STRING" id="81479.RA876_00865"/>
<keyword evidence="3" id="KW-1185">Reference proteome</keyword>
<dbReference type="Gene3D" id="3.30.2310.20">
    <property type="entry name" value="RelE-like"/>
    <property type="match status" value="1"/>
</dbReference>